<organism evidence="4 6">
    <name type="scientific">Roseovarius indicus</name>
    <dbReference type="NCBI Taxonomy" id="540747"/>
    <lineage>
        <taxon>Bacteria</taxon>
        <taxon>Pseudomonadati</taxon>
        <taxon>Pseudomonadota</taxon>
        <taxon>Alphaproteobacteria</taxon>
        <taxon>Rhodobacterales</taxon>
        <taxon>Roseobacteraceae</taxon>
        <taxon>Roseovarius</taxon>
    </lineage>
</organism>
<proteinExistence type="predicted"/>
<accession>A0A0T5P1K4</accession>
<dbReference type="InterPro" id="IPR036291">
    <property type="entry name" value="NAD(P)-bd_dom_sf"/>
</dbReference>
<dbReference type="InterPro" id="IPR011032">
    <property type="entry name" value="GroES-like_sf"/>
</dbReference>
<keyword evidence="2 5" id="KW-0560">Oxidoreductase</keyword>
<dbReference type="SMART" id="SM00829">
    <property type="entry name" value="PKS_ER"/>
    <property type="match status" value="1"/>
</dbReference>
<dbReference type="STRING" id="540747.SAMN04488031_106226"/>
<keyword evidence="1" id="KW-0521">NADP</keyword>
<feature type="domain" description="Enoyl reductase (ER)" evidence="3">
    <location>
        <begin position="17"/>
        <end position="344"/>
    </location>
</feature>
<dbReference type="Proteomes" id="UP000325785">
    <property type="component" value="Chromosome"/>
</dbReference>
<keyword evidence="6" id="KW-1185">Reference proteome</keyword>
<dbReference type="AlphaFoldDB" id="A0A0T5P1K4"/>
<dbReference type="PANTHER" id="PTHR48106:SF18">
    <property type="entry name" value="QUINONE OXIDOREDUCTASE PIG3"/>
    <property type="match status" value="1"/>
</dbReference>
<dbReference type="OrthoDB" id="9788224at2"/>
<dbReference type="RefSeq" id="WP_057821073.1">
    <property type="nucleotide sequence ID" value="NZ_CP031598.1"/>
</dbReference>
<dbReference type="Pfam" id="PF00107">
    <property type="entry name" value="ADH_zinc_N"/>
    <property type="match status" value="1"/>
</dbReference>
<evidence type="ECO:0000313" key="6">
    <source>
        <dbReference type="Proteomes" id="UP000051401"/>
    </source>
</evidence>
<dbReference type="KEGG" id="rid:RIdsm_01124"/>
<sequence>MTDIPETMKAMVLTGQGDYDKLQYKDVPVPEIGKGEVLIKVLAAGVNNTEINVRLAWYAQDEDSEEENQQLAEGVWEGGGVYFPRIQGADACGEIVAVGEGVDESRIGDRVIVEPLFRNPVKYFGAECDGAFAEYTVAPTENAHKVESDLSNVELASFPCSYSTAENLVSRAGVSAGDVVLVTGASGGVGSAAVQLAARRGAEVIGVVRDDKADKVKAIGASRTVDRDADLVETLGINSVDVVIDLVGGEEWPHLLTVMRSRGRYATSGAIAGPVVTLDLRTMYFKDLSLFGCTAFEPEVFKNLVSYIEKGEIKPVISGTYKLTDIAQAQEDFLKKKHVGKLVLEL</sequence>
<evidence type="ECO:0000259" key="3">
    <source>
        <dbReference type="SMART" id="SM00829"/>
    </source>
</evidence>
<evidence type="ECO:0000313" key="5">
    <source>
        <dbReference type="EMBL" id="QEW25338.1"/>
    </source>
</evidence>
<evidence type="ECO:0000313" key="7">
    <source>
        <dbReference type="Proteomes" id="UP000325785"/>
    </source>
</evidence>
<dbReference type="Gene3D" id="3.40.50.720">
    <property type="entry name" value="NAD(P)-binding Rossmann-like Domain"/>
    <property type="match status" value="1"/>
</dbReference>
<protein>
    <submittedName>
        <fullName evidence="4">Alcohol dehydrogenase</fullName>
    </submittedName>
    <submittedName>
        <fullName evidence="5">Crotonyl-CoA reductase</fullName>
        <ecNumber evidence="5">1.3.1.86</ecNumber>
    </submittedName>
</protein>
<dbReference type="GO" id="GO:0070402">
    <property type="term" value="F:NADPH binding"/>
    <property type="evidence" value="ECO:0007669"/>
    <property type="project" value="TreeGrafter"/>
</dbReference>
<dbReference type="SUPFAM" id="SSF51735">
    <property type="entry name" value="NAD(P)-binding Rossmann-fold domains"/>
    <property type="match status" value="1"/>
</dbReference>
<dbReference type="PATRIC" id="fig|540747.5.peg.3555"/>
<gene>
    <name evidence="5" type="primary">ccrA2_2</name>
    <name evidence="5" type="ORF">RIdsm_01124</name>
    <name evidence="4" type="ORF">XM52_25970</name>
</gene>
<dbReference type="EMBL" id="CP031598">
    <property type="protein sequence ID" value="QEW25338.1"/>
    <property type="molecule type" value="Genomic_DNA"/>
</dbReference>
<dbReference type="GO" id="GO:0016651">
    <property type="term" value="F:oxidoreductase activity, acting on NAD(P)H"/>
    <property type="evidence" value="ECO:0007669"/>
    <property type="project" value="TreeGrafter"/>
</dbReference>
<dbReference type="Pfam" id="PF08240">
    <property type="entry name" value="ADH_N"/>
    <property type="match status" value="1"/>
</dbReference>
<evidence type="ECO:0000256" key="1">
    <source>
        <dbReference type="ARBA" id="ARBA00022857"/>
    </source>
</evidence>
<dbReference type="InterPro" id="IPR013154">
    <property type="entry name" value="ADH-like_N"/>
</dbReference>
<dbReference type="InterPro" id="IPR020843">
    <property type="entry name" value="ER"/>
</dbReference>
<reference evidence="5 7" key="2">
    <citation type="submission" date="2018-08" db="EMBL/GenBank/DDBJ databases">
        <title>Genetic Globetrotter - A new plasmid hitch-hiking vast phylogenetic and geographic distances.</title>
        <authorList>
            <person name="Vollmers J."/>
            <person name="Petersen J."/>
        </authorList>
    </citation>
    <scope>NUCLEOTIDE SEQUENCE [LARGE SCALE GENOMIC DNA]</scope>
    <source>
        <strain evidence="5 7">DSM 26383</strain>
    </source>
</reference>
<evidence type="ECO:0000313" key="4">
    <source>
        <dbReference type="EMBL" id="KRS15021.1"/>
    </source>
</evidence>
<dbReference type="EMBL" id="LAXI01000029">
    <property type="protein sequence ID" value="KRS15021.1"/>
    <property type="molecule type" value="Genomic_DNA"/>
</dbReference>
<name>A0A0T5P1K4_9RHOB</name>
<dbReference type="CDD" id="cd08274">
    <property type="entry name" value="MDR9"/>
    <property type="match status" value="1"/>
</dbReference>
<dbReference type="InterPro" id="IPR013149">
    <property type="entry name" value="ADH-like_C"/>
</dbReference>
<dbReference type="PANTHER" id="PTHR48106">
    <property type="entry name" value="QUINONE OXIDOREDUCTASE PIG3-RELATED"/>
    <property type="match status" value="1"/>
</dbReference>
<dbReference type="SUPFAM" id="SSF50129">
    <property type="entry name" value="GroES-like"/>
    <property type="match status" value="1"/>
</dbReference>
<dbReference type="Proteomes" id="UP000051401">
    <property type="component" value="Unassembled WGS sequence"/>
</dbReference>
<dbReference type="GO" id="GO:0043880">
    <property type="term" value="F:crotonyl-CoA reductase activity"/>
    <property type="evidence" value="ECO:0007669"/>
    <property type="project" value="UniProtKB-EC"/>
</dbReference>
<reference evidence="4 6" key="1">
    <citation type="submission" date="2015-04" db="EMBL/GenBank/DDBJ databases">
        <title>The draft genome sequence of Roseovarius indicus B108T.</title>
        <authorList>
            <person name="Li G."/>
            <person name="Lai Q."/>
            <person name="Shao Z."/>
            <person name="Yan P."/>
        </authorList>
    </citation>
    <scope>NUCLEOTIDE SEQUENCE [LARGE SCALE GENOMIC DNA]</scope>
    <source>
        <strain evidence="4 6">B108</strain>
    </source>
</reference>
<dbReference type="EC" id="1.3.1.86" evidence="5"/>
<dbReference type="Gene3D" id="3.90.180.10">
    <property type="entry name" value="Medium-chain alcohol dehydrogenases, catalytic domain"/>
    <property type="match status" value="1"/>
</dbReference>
<evidence type="ECO:0000256" key="2">
    <source>
        <dbReference type="ARBA" id="ARBA00023002"/>
    </source>
</evidence>